<dbReference type="GO" id="GO:2001222">
    <property type="term" value="P:regulation of neuron migration"/>
    <property type="evidence" value="ECO:0007669"/>
    <property type="project" value="InterPro"/>
</dbReference>
<sequence>MEKYMTRIKSSQYQTDIAKHLHKTEKENERRENFKVSLESLWKSVDSERSVKKTNFTIPANFERDNNQSTNRVSQEVEAGFRDYVTQIQYVRTSNDLTHRTTLSYRHYTDNLNQVDMSKLEQNENNLASSITAKIDFKEYSDHKQEVKRTTNNLLPDIGDRRKSLRRKTNFCYPKDFRLPSLGSQDPSSANNQHHESFTRRIDITIKSQPILKDKRRLSVGTKRPEEMKDVKAKPMTKTVKQASNKTQVTSSVTTDSEDTHQVPVIKVSVTIGANKGPGDPKNTFSDKNDTISTPSEATAVSPKLYEPFGSDGQCIEFVRGRRGLSTPPRPQVSLIKIIEDRKPTGELVPTVIPISTKELKKSSATSETAEVKFLNDKHEHKVTCESKSVKLSDTQLHTNVHSIGEGFDSSKCDMTVNQRSIQNHEHEDEDQNSPKELSKITQTERLSNPSISLQSYDGSFGVSKNTTVIDGETSDIEPVDGPTDDEHLVAGILETTAIKIHKSSLLGIPKLQYDRSSDSGLSKSPFSSEGVLTPSMNSEILTAYQRERLACIWRNRSNMGDINHSSGYIPHSDKTLKETKSPARTPRISKQSPRLTDCAVQQFPLRENLITAISQDHEYASYKRHLGQVIRRDEHSNPVYGLNPLYPGASFDEYERSDGGNDNLRDDFRKLEVVACVNVGSVNLKKVDEKSKPIISLPKVRWKKDASRIKEKDEKERMKLPSITNRVKQHKHGVKDCDCPDCSQKKARSKKRNKLPKIKGADGESDTEDYSYESNKLQWLSEQQQEKLYVFPGYIPPRLILMSSKLHKIHGVENMIREDTKGIIPIEYDFAKWTFTDLIDAVHKALNDYHFGSRARSILFLCQGGPGYAYILRNFVATPQKLRRKDFKPLVHFFRKLGCYLSKLDHEDTAIHFLGFDMEDNKQGKDLIKTIKQSLLPNQAMVEAPNENTAEERAIAILYFNPKEYYAWKTGDEIEETPRSWSSLAGRID</sequence>
<organism evidence="2 3">
    <name type="scientific">Lottia gigantea</name>
    <name type="common">Giant owl limpet</name>
    <dbReference type="NCBI Taxonomy" id="225164"/>
    <lineage>
        <taxon>Eukaryota</taxon>
        <taxon>Metazoa</taxon>
        <taxon>Spiralia</taxon>
        <taxon>Lophotrochozoa</taxon>
        <taxon>Mollusca</taxon>
        <taxon>Gastropoda</taxon>
        <taxon>Patellogastropoda</taxon>
        <taxon>Lottioidea</taxon>
        <taxon>Lottiidae</taxon>
        <taxon>Lottia</taxon>
    </lineage>
</organism>
<name>V4A8H5_LOTGI</name>
<dbReference type="CTD" id="20242330"/>
<proteinExistence type="predicted"/>
<dbReference type="GO" id="GO:0048168">
    <property type="term" value="P:regulation of neuronal synaptic plasticity"/>
    <property type="evidence" value="ECO:0007669"/>
    <property type="project" value="InterPro"/>
</dbReference>
<feature type="compositionally biased region" description="Basic and acidic residues" evidence="1">
    <location>
        <begin position="572"/>
        <end position="582"/>
    </location>
</feature>
<keyword evidence="3" id="KW-1185">Reference proteome</keyword>
<feature type="region of interest" description="Disordered" evidence="1">
    <location>
        <begin position="221"/>
        <end position="260"/>
    </location>
</feature>
<feature type="compositionally biased region" description="Basic residues" evidence="1">
    <location>
        <begin position="746"/>
        <end position="758"/>
    </location>
</feature>
<accession>V4A8H5</accession>
<evidence type="ECO:0008006" key="4">
    <source>
        <dbReference type="Google" id="ProtNLM"/>
    </source>
</evidence>
<reference evidence="2 3" key="1">
    <citation type="journal article" date="2013" name="Nature">
        <title>Insights into bilaterian evolution from three spiralian genomes.</title>
        <authorList>
            <person name="Simakov O."/>
            <person name="Marletaz F."/>
            <person name="Cho S.J."/>
            <person name="Edsinger-Gonzales E."/>
            <person name="Havlak P."/>
            <person name="Hellsten U."/>
            <person name="Kuo D.H."/>
            <person name="Larsson T."/>
            <person name="Lv J."/>
            <person name="Arendt D."/>
            <person name="Savage R."/>
            <person name="Osoegawa K."/>
            <person name="de Jong P."/>
            <person name="Grimwood J."/>
            <person name="Chapman J.A."/>
            <person name="Shapiro H."/>
            <person name="Aerts A."/>
            <person name="Otillar R.P."/>
            <person name="Terry A.Y."/>
            <person name="Boore J.L."/>
            <person name="Grigoriev I.V."/>
            <person name="Lindberg D.R."/>
            <person name="Seaver E.C."/>
            <person name="Weisblat D.A."/>
            <person name="Putnam N.H."/>
            <person name="Rokhsar D.S."/>
        </authorList>
    </citation>
    <scope>NUCLEOTIDE SEQUENCE [LARGE SCALE GENOMIC DNA]</scope>
</reference>
<dbReference type="RefSeq" id="XP_009049018.1">
    <property type="nucleotide sequence ID" value="XM_009050770.1"/>
</dbReference>
<gene>
    <name evidence="2" type="ORF">LOTGIDRAFT_173300</name>
</gene>
<dbReference type="AlphaFoldDB" id="V4A8H5"/>
<feature type="region of interest" description="Disordered" evidence="1">
    <location>
        <begin position="565"/>
        <end position="594"/>
    </location>
</feature>
<feature type="region of interest" description="Disordered" evidence="1">
    <location>
        <begin position="423"/>
        <end position="446"/>
    </location>
</feature>
<dbReference type="PANTHER" id="PTHR32061">
    <property type="entry name" value="NMDA RECEPTOR SYNAPTONUCLEAR SIGNALING AND NEURONAL MIGRATION FACTOR"/>
    <property type="match status" value="1"/>
</dbReference>
<dbReference type="Proteomes" id="UP000030746">
    <property type="component" value="Unassembled WGS sequence"/>
</dbReference>
<dbReference type="KEGG" id="lgi:LOTGIDRAFT_173300"/>
<evidence type="ECO:0000313" key="3">
    <source>
        <dbReference type="Proteomes" id="UP000030746"/>
    </source>
</evidence>
<dbReference type="HOGENOM" id="CLU_301741_0_0_1"/>
<dbReference type="InterPro" id="IPR033374">
    <property type="entry name" value="NSMF"/>
</dbReference>
<dbReference type="GeneID" id="20242330"/>
<feature type="compositionally biased region" description="Basic and acidic residues" evidence="1">
    <location>
        <begin position="223"/>
        <end position="233"/>
    </location>
</feature>
<dbReference type="OrthoDB" id="6161298at2759"/>
<feature type="region of interest" description="Disordered" evidence="1">
    <location>
        <begin position="734"/>
        <end position="770"/>
    </location>
</feature>
<feature type="compositionally biased region" description="Basic and acidic residues" evidence="1">
    <location>
        <begin position="423"/>
        <end position="439"/>
    </location>
</feature>
<feature type="region of interest" description="Disordered" evidence="1">
    <location>
        <begin position="272"/>
        <end position="299"/>
    </location>
</feature>
<evidence type="ECO:0000313" key="2">
    <source>
        <dbReference type="EMBL" id="ESP00274.1"/>
    </source>
</evidence>
<evidence type="ECO:0000256" key="1">
    <source>
        <dbReference type="SAM" id="MobiDB-lite"/>
    </source>
</evidence>
<protein>
    <recommendedName>
        <fullName evidence="4">DUF4347 domain-containing protein</fullName>
    </recommendedName>
</protein>
<dbReference type="EMBL" id="KB200786">
    <property type="protein sequence ID" value="ESP00274.1"/>
    <property type="molecule type" value="Genomic_DNA"/>
</dbReference>